<protein>
    <submittedName>
        <fullName evidence="2">DUF4283 domain-containing protein</fullName>
    </submittedName>
</protein>
<accession>A0A2U1N1H0</accession>
<feature type="compositionally biased region" description="Basic and acidic residues" evidence="1">
    <location>
        <begin position="313"/>
        <end position="335"/>
    </location>
</feature>
<feature type="region of interest" description="Disordered" evidence="1">
    <location>
        <begin position="313"/>
        <end position="368"/>
    </location>
</feature>
<dbReference type="AlphaFoldDB" id="A0A2U1N1H0"/>
<proteinExistence type="predicted"/>
<keyword evidence="3" id="KW-1185">Reference proteome</keyword>
<dbReference type="OrthoDB" id="1939300at2759"/>
<feature type="compositionally biased region" description="Basic and acidic residues" evidence="1">
    <location>
        <begin position="278"/>
        <end position="289"/>
    </location>
</feature>
<feature type="region of interest" description="Disordered" evidence="1">
    <location>
        <begin position="252"/>
        <end position="301"/>
    </location>
</feature>
<feature type="compositionally biased region" description="Polar residues" evidence="1">
    <location>
        <begin position="1"/>
        <end position="10"/>
    </location>
</feature>
<evidence type="ECO:0000313" key="2">
    <source>
        <dbReference type="EMBL" id="PWA67348.1"/>
    </source>
</evidence>
<feature type="compositionally biased region" description="Polar residues" evidence="1">
    <location>
        <begin position="123"/>
        <end position="136"/>
    </location>
</feature>
<feature type="region of interest" description="Disordered" evidence="1">
    <location>
        <begin position="1"/>
        <end position="41"/>
    </location>
</feature>
<dbReference type="Proteomes" id="UP000245207">
    <property type="component" value="Unassembled WGS sequence"/>
</dbReference>
<name>A0A2U1N1H0_ARTAN</name>
<sequence length="442" mass="48073">MGNASQNRNVKGSEEIRVSKLGENEISKGKVGVNDGKDNCDAELCNSGGNNGMGTEKSDKLNVSGKSYAAAVNGEELNGSKVNTESSKGNGETISGNGVEIVEVENTGNNVENSTNGAMENPAQASTSVSEPVTSGSDNQIADVVMDKTNNEANNTHSSYAQKLLENTKENGNQLFFVPTVVNEKGSGRLGYARVLIEVDASKEYADKVEINYVDVQLKVKKTKWVRVEYSWKPDRCSQCNVFGHSSSQCKKKQKDVAEVNGGNKQKNSDTGNEDGFNEVKSRKFRGDNHGSGNDAQGYKQANWKVNYSEKYVYKPKENGNKVNSNEKNKNKEKSQGQVSQDKSNGLGQNGEKQQMNPSVSESPPSLEKVWKVSSENLKELKKSANKYSVLSEIDDQGEKMENGNKVVSDEEDVYDSGNKATNCLIANEILECDSGQLGKNH</sequence>
<feature type="region of interest" description="Disordered" evidence="1">
    <location>
        <begin position="109"/>
        <end position="136"/>
    </location>
</feature>
<feature type="compositionally biased region" description="Polar residues" evidence="1">
    <location>
        <begin position="336"/>
        <end position="364"/>
    </location>
</feature>
<gene>
    <name evidence="2" type="ORF">CTI12_AA194170</name>
</gene>
<organism evidence="2 3">
    <name type="scientific">Artemisia annua</name>
    <name type="common">Sweet wormwood</name>
    <dbReference type="NCBI Taxonomy" id="35608"/>
    <lineage>
        <taxon>Eukaryota</taxon>
        <taxon>Viridiplantae</taxon>
        <taxon>Streptophyta</taxon>
        <taxon>Embryophyta</taxon>
        <taxon>Tracheophyta</taxon>
        <taxon>Spermatophyta</taxon>
        <taxon>Magnoliopsida</taxon>
        <taxon>eudicotyledons</taxon>
        <taxon>Gunneridae</taxon>
        <taxon>Pentapetalae</taxon>
        <taxon>asterids</taxon>
        <taxon>campanulids</taxon>
        <taxon>Asterales</taxon>
        <taxon>Asteraceae</taxon>
        <taxon>Asteroideae</taxon>
        <taxon>Anthemideae</taxon>
        <taxon>Artemisiinae</taxon>
        <taxon>Artemisia</taxon>
    </lineage>
</organism>
<comment type="caution">
    <text evidence="2">The sequence shown here is derived from an EMBL/GenBank/DDBJ whole genome shotgun (WGS) entry which is preliminary data.</text>
</comment>
<dbReference type="EMBL" id="PKPP01003849">
    <property type="protein sequence ID" value="PWA67348.1"/>
    <property type="molecule type" value="Genomic_DNA"/>
</dbReference>
<evidence type="ECO:0000313" key="3">
    <source>
        <dbReference type="Proteomes" id="UP000245207"/>
    </source>
</evidence>
<reference evidence="2 3" key="1">
    <citation type="journal article" date="2018" name="Mol. Plant">
        <title>The genome of Artemisia annua provides insight into the evolution of Asteraceae family and artemisinin biosynthesis.</title>
        <authorList>
            <person name="Shen Q."/>
            <person name="Zhang L."/>
            <person name="Liao Z."/>
            <person name="Wang S."/>
            <person name="Yan T."/>
            <person name="Shi P."/>
            <person name="Liu M."/>
            <person name="Fu X."/>
            <person name="Pan Q."/>
            <person name="Wang Y."/>
            <person name="Lv Z."/>
            <person name="Lu X."/>
            <person name="Zhang F."/>
            <person name="Jiang W."/>
            <person name="Ma Y."/>
            <person name="Chen M."/>
            <person name="Hao X."/>
            <person name="Li L."/>
            <person name="Tang Y."/>
            <person name="Lv G."/>
            <person name="Zhou Y."/>
            <person name="Sun X."/>
            <person name="Brodelius P.E."/>
            <person name="Rose J.K.C."/>
            <person name="Tang K."/>
        </authorList>
    </citation>
    <scope>NUCLEOTIDE SEQUENCE [LARGE SCALE GENOMIC DNA]</scope>
    <source>
        <strain evidence="3">cv. Huhao1</strain>
        <tissue evidence="2">Leaf</tissue>
    </source>
</reference>
<evidence type="ECO:0000256" key="1">
    <source>
        <dbReference type="SAM" id="MobiDB-lite"/>
    </source>
</evidence>
<feature type="compositionally biased region" description="Basic and acidic residues" evidence="1">
    <location>
        <begin position="11"/>
        <end position="28"/>
    </location>
</feature>